<comment type="caution">
    <text evidence="2">The sequence shown here is derived from an EMBL/GenBank/DDBJ whole genome shotgun (WGS) entry which is preliminary data.</text>
</comment>
<keyword evidence="3" id="KW-1185">Reference proteome</keyword>
<dbReference type="EMBL" id="JQCL01000103">
    <property type="protein sequence ID" value="KRO07543.1"/>
    <property type="molecule type" value="Genomic_DNA"/>
</dbReference>
<evidence type="ECO:0000256" key="1">
    <source>
        <dbReference type="SAM" id="MobiDB-lite"/>
    </source>
</evidence>
<feature type="compositionally biased region" description="Basic and acidic residues" evidence="1">
    <location>
        <begin position="49"/>
        <end position="58"/>
    </location>
</feature>
<name>A0A0R2M1Z9_9LACO</name>
<protein>
    <submittedName>
        <fullName evidence="2">Uncharacterized protein</fullName>
    </submittedName>
</protein>
<reference evidence="2 3" key="1">
    <citation type="journal article" date="2015" name="Genome Announc.">
        <title>Expanding the biotechnology potential of lactobacilli through comparative genomics of 213 strains and associated genera.</title>
        <authorList>
            <person name="Sun Z."/>
            <person name="Harris H.M."/>
            <person name="McCann A."/>
            <person name="Guo C."/>
            <person name="Argimon S."/>
            <person name="Zhang W."/>
            <person name="Yang X."/>
            <person name="Jeffery I.B."/>
            <person name="Cooney J.C."/>
            <person name="Kagawa T.F."/>
            <person name="Liu W."/>
            <person name="Song Y."/>
            <person name="Salvetti E."/>
            <person name="Wrobel A."/>
            <person name="Rasinkangas P."/>
            <person name="Parkhill J."/>
            <person name="Rea M.C."/>
            <person name="O'Sullivan O."/>
            <person name="Ritari J."/>
            <person name="Douillard F.P."/>
            <person name="Paul Ross R."/>
            <person name="Yang R."/>
            <person name="Briner A.E."/>
            <person name="Felis G.E."/>
            <person name="de Vos W.M."/>
            <person name="Barrangou R."/>
            <person name="Klaenhammer T.R."/>
            <person name="Caufield P.W."/>
            <person name="Cui Y."/>
            <person name="Zhang H."/>
            <person name="O'Toole P.W."/>
        </authorList>
    </citation>
    <scope>NUCLEOTIDE SEQUENCE [LARGE SCALE GENOMIC DNA]</scope>
    <source>
        <strain evidence="2 3">LMG 26013</strain>
    </source>
</reference>
<sequence>MNIDQDTADVEGTIGEINDIATGVNAGINQVLNRNNGVSDSINPVSNDENSKGAADHE</sequence>
<dbReference type="PATRIC" id="fig|942150.3.peg.1514"/>
<proteinExistence type="predicted"/>
<gene>
    <name evidence="2" type="ORF">IV64_GL001470</name>
</gene>
<feature type="compositionally biased region" description="Polar residues" evidence="1">
    <location>
        <begin position="34"/>
        <end position="48"/>
    </location>
</feature>
<dbReference type="Proteomes" id="UP000051783">
    <property type="component" value="Unassembled WGS sequence"/>
</dbReference>
<feature type="region of interest" description="Disordered" evidence="1">
    <location>
        <begin position="34"/>
        <end position="58"/>
    </location>
</feature>
<organism evidence="2 3">
    <name type="scientific">Lactiplantibacillus xiangfangensis</name>
    <dbReference type="NCBI Taxonomy" id="942150"/>
    <lineage>
        <taxon>Bacteria</taxon>
        <taxon>Bacillati</taxon>
        <taxon>Bacillota</taxon>
        <taxon>Bacilli</taxon>
        <taxon>Lactobacillales</taxon>
        <taxon>Lactobacillaceae</taxon>
        <taxon>Lactiplantibacillus</taxon>
    </lineage>
</organism>
<dbReference type="AlphaFoldDB" id="A0A0R2M1Z9"/>
<evidence type="ECO:0000313" key="3">
    <source>
        <dbReference type="Proteomes" id="UP000051783"/>
    </source>
</evidence>
<accession>A0A0R2M1Z9</accession>
<evidence type="ECO:0000313" key="2">
    <source>
        <dbReference type="EMBL" id="KRO07543.1"/>
    </source>
</evidence>
<dbReference type="STRING" id="942150.IV64_GL001470"/>